<evidence type="ECO:0000313" key="2">
    <source>
        <dbReference type="Proteomes" id="UP000094873"/>
    </source>
</evidence>
<sequence length="63" mass="7674">MKMHTCDTYKKFIRAKSYDDYEKSITNLDFIAYLDTKKWLEAMDDLLLFCQRRIKDSDFYTGE</sequence>
<keyword evidence="2" id="KW-1185">Reference proteome</keyword>
<reference evidence="1 2" key="1">
    <citation type="submission" date="2016-05" db="EMBL/GenBank/DDBJ databases">
        <authorList>
            <person name="Caceres A."/>
            <person name="Munoz I."/>
            <person name="Iraola G."/>
            <person name="Diaz-Viraque F."/>
            <person name="Greif G."/>
            <person name="Collado L."/>
        </authorList>
    </citation>
    <scope>NUCLEOTIDE SEQUENCE [LARGE SCALE GENOMIC DNA]</scope>
    <source>
        <strain evidence="1 2">WBE38</strain>
    </source>
</reference>
<gene>
    <name evidence="1" type="ORF">A7X81_04735</name>
</gene>
<name>A0AA91JCY4_9BACT</name>
<organism evidence="1 2">
    <name type="scientific">Campylobacter ornithocola</name>
    <dbReference type="NCBI Taxonomy" id="1848766"/>
    <lineage>
        <taxon>Bacteria</taxon>
        <taxon>Pseudomonadati</taxon>
        <taxon>Campylobacterota</taxon>
        <taxon>Epsilonproteobacteria</taxon>
        <taxon>Campylobacterales</taxon>
        <taxon>Campylobacteraceae</taxon>
        <taxon>Campylobacter</taxon>
    </lineage>
</organism>
<evidence type="ECO:0000313" key="1">
    <source>
        <dbReference type="EMBL" id="OCX42605.1"/>
    </source>
</evidence>
<accession>A0AA91JCY4</accession>
<proteinExistence type="predicted"/>
<dbReference type="AlphaFoldDB" id="A0AA91JCY4"/>
<dbReference type="Proteomes" id="UP000094873">
    <property type="component" value="Unassembled WGS sequence"/>
</dbReference>
<dbReference type="EMBL" id="LXSU01000118">
    <property type="protein sequence ID" value="OCX42605.1"/>
    <property type="molecule type" value="Genomic_DNA"/>
</dbReference>
<protein>
    <submittedName>
        <fullName evidence="1">Uncharacterized protein</fullName>
    </submittedName>
</protein>
<comment type="caution">
    <text evidence="1">The sequence shown here is derived from an EMBL/GenBank/DDBJ whole genome shotgun (WGS) entry which is preliminary data.</text>
</comment>